<keyword evidence="11 14" id="KW-0131">Cell cycle</keyword>
<dbReference type="SUPFAM" id="SSF53244">
    <property type="entry name" value="MurD-like peptide ligases, peptide-binding domain"/>
    <property type="match status" value="1"/>
</dbReference>
<feature type="binding site" evidence="14">
    <location>
        <begin position="113"/>
        <end position="119"/>
    </location>
    <ligand>
        <name>ATP</name>
        <dbReference type="ChEBI" id="CHEBI:30616"/>
    </ligand>
</feature>
<evidence type="ECO:0000256" key="9">
    <source>
        <dbReference type="ARBA" id="ARBA00022960"/>
    </source>
</evidence>
<reference evidence="18 19" key="1">
    <citation type="submission" date="2019-01" db="EMBL/GenBank/DDBJ databases">
        <title>Weissella sp. nov., a novel lactic acid bacterium isolated from animal feces.</title>
        <authorList>
            <person name="Wang L.-T."/>
        </authorList>
    </citation>
    <scope>NUCLEOTIDE SEQUENCE [LARGE SCALE GENOMIC DNA]</scope>
    <source>
        <strain evidence="18 19">8H-2</strain>
    </source>
</reference>
<accession>A0A6C2CBZ1</accession>
<feature type="domain" description="Mur ligase C-terminal" evidence="16">
    <location>
        <begin position="305"/>
        <end position="401"/>
    </location>
</feature>
<evidence type="ECO:0000256" key="3">
    <source>
        <dbReference type="ARBA" id="ARBA00012211"/>
    </source>
</evidence>
<keyword evidence="7 14" id="KW-0547">Nucleotide-binding</keyword>
<dbReference type="GO" id="GO:0008360">
    <property type="term" value="P:regulation of cell shape"/>
    <property type="evidence" value="ECO:0007669"/>
    <property type="project" value="UniProtKB-KW"/>
</dbReference>
<dbReference type="Pfam" id="PF01225">
    <property type="entry name" value="Mur_ligase"/>
    <property type="match status" value="1"/>
</dbReference>
<dbReference type="RefSeq" id="WP_148621615.1">
    <property type="nucleotide sequence ID" value="NZ_SDGZ01000003.1"/>
</dbReference>
<comment type="caution">
    <text evidence="18">The sequence shown here is derived from an EMBL/GenBank/DDBJ whole genome shotgun (WGS) entry which is preliminary data.</text>
</comment>
<evidence type="ECO:0000313" key="19">
    <source>
        <dbReference type="Proteomes" id="UP000371977"/>
    </source>
</evidence>
<dbReference type="Pfam" id="PF08245">
    <property type="entry name" value="Mur_ligase_M"/>
    <property type="match status" value="1"/>
</dbReference>
<keyword evidence="9 14" id="KW-0133">Cell shape</keyword>
<dbReference type="GO" id="GO:0051301">
    <property type="term" value="P:cell division"/>
    <property type="evidence" value="ECO:0007669"/>
    <property type="project" value="UniProtKB-KW"/>
</dbReference>
<dbReference type="PANTHER" id="PTHR43445:SF3">
    <property type="entry name" value="UDP-N-ACETYLMURAMATE--L-ALANINE LIGASE"/>
    <property type="match status" value="1"/>
</dbReference>
<evidence type="ECO:0000256" key="11">
    <source>
        <dbReference type="ARBA" id="ARBA00023306"/>
    </source>
</evidence>
<dbReference type="SUPFAM" id="SSF53623">
    <property type="entry name" value="MurD-like peptide ligases, catalytic domain"/>
    <property type="match status" value="1"/>
</dbReference>
<evidence type="ECO:0000256" key="1">
    <source>
        <dbReference type="ARBA" id="ARBA00004496"/>
    </source>
</evidence>
<dbReference type="InterPro" id="IPR050061">
    <property type="entry name" value="MurCDEF_pg_biosynth"/>
</dbReference>
<dbReference type="InterPro" id="IPR013221">
    <property type="entry name" value="Mur_ligase_cen"/>
</dbReference>
<comment type="function">
    <text evidence="14">Cell wall formation.</text>
</comment>
<evidence type="ECO:0000256" key="13">
    <source>
        <dbReference type="ARBA" id="ARBA00047833"/>
    </source>
</evidence>
<evidence type="ECO:0000256" key="5">
    <source>
        <dbReference type="ARBA" id="ARBA00022598"/>
    </source>
</evidence>
<name>A0A6C2CBZ1_9LACO</name>
<evidence type="ECO:0000313" key="18">
    <source>
        <dbReference type="EMBL" id="TYC51029.1"/>
    </source>
</evidence>
<evidence type="ECO:0000256" key="10">
    <source>
        <dbReference type="ARBA" id="ARBA00022984"/>
    </source>
</evidence>
<dbReference type="SUPFAM" id="SSF51984">
    <property type="entry name" value="MurCD N-terminal domain"/>
    <property type="match status" value="1"/>
</dbReference>
<proteinExistence type="inferred from homology"/>
<protein>
    <recommendedName>
        <fullName evidence="3 14">UDP-N-acetylmuramate--L-alanine ligase</fullName>
        <ecNumber evidence="3 14">6.3.2.8</ecNumber>
    </recommendedName>
    <alternativeName>
        <fullName evidence="14">UDP-N-acetylmuramoyl-L-alanine synthetase</fullName>
    </alternativeName>
</protein>
<comment type="similarity">
    <text evidence="14">Belongs to the MurCDEF family.</text>
</comment>
<keyword evidence="12 14" id="KW-0961">Cell wall biogenesis/degradation</keyword>
<dbReference type="InterPro" id="IPR036565">
    <property type="entry name" value="Mur-like_cat_sf"/>
</dbReference>
<dbReference type="InterPro" id="IPR005758">
    <property type="entry name" value="UDP-N-AcMur_Ala_ligase_MurC"/>
</dbReference>
<dbReference type="EMBL" id="SDGZ01000003">
    <property type="protein sequence ID" value="TYC51029.1"/>
    <property type="molecule type" value="Genomic_DNA"/>
</dbReference>
<evidence type="ECO:0000256" key="7">
    <source>
        <dbReference type="ARBA" id="ARBA00022741"/>
    </source>
</evidence>
<dbReference type="Gene3D" id="3.40.1190.10">
    <property type="entry name" value="Mur-like, catalytic domain"/>
    <property type="match status" value="1"/>
</dbReference>
<dbReference type="AlphaFoldDB" id="A0A6C2CBZ1"/>
<evidence type="ECO:0000256" key="8">
    <source>
        <dbReference type="ARBA" id="ARBA00022840"/>
    </source>
</evidence>
<comment type="subcellular location">
    <subcellularLocation>
        <location evidence="1 14">Cytoplasm</location>
    </subcellularLocation>
</comment>
<keyword evidence="10 14" id="KW-0573">Peptidoglycan synthesis</keyword>
<dbReference type="OrthoDB" id="9804126at2"/>
<dbReference type="EC" id="6.3.2.8" evidence="3 14"/>
<feature type="domain" description="Mur ligase N-terminal catalytic" evidence="15">
    <location>
        <begin position="7"/>
        <end position="106"/>
    </location>
</feature>
<evidence type="ECO:0000259" key="17">
    <source>
        <dbReference type="Pfam" id="PF08245"/>
    </source>
</evidence>
<dbReference type="Proteomes" id="UP000371977">
    <property type="component" value="Unassembled WGS sequence"/>
</dbReference>
<sequence length="448" mass="49383">MDKDASYYFIGIKGSGMSALALILHDEGHYVAGSDIDEYTFTQKPLANAGIEMYSFSADNIKPGMTIIRGNAFTDDQVEVAAALALEDQVTILSYPEMVEQIIEQYTSIGVAGAHGKTSTTGLLAHVLSRIAPTSYLIGDGTGKGIQDARFFIFEADEYRRHFADYTPDYAIMTNIDFDHPDYYTGVDDVRDAFEDFGNKVKKGILAWGDDPELRKLAEHVKVPVHFYGGNSETDDFYVSDVKRSTTGSTFTVFYHDQNLGSFTVPLFGRHGILNALATIAIAYMEEVDMDLVRQELLTFKGVKRRFTEKQIGPVTIIDDYAHHPSEITATLDAARQKYPGRELVAVFQPHTFSRTIAYLDDFASSLNLADKVYLTEIFASAREQAGAISSADLGAKIAKFNGIVSPANVAPLLDHEDGVIIFMGAGDLQNTEFAYEKILANTQSNLQ</sequence>
<dbReference type="PANTHER" id="PTHR43445">
    <property type="entry name" value="UDP-N-ACETYLMURAMATE--L-ALANINE LIGASE-RELATED"/>
    <property type="match status" value="1"/>
</dbReference>
<evidence type="ECO:0000256" key="14">
    <source>
        <dbReference type="HAMAP-Rule" id="MF_00046"/>
    </source>
</evidence>
<dbReference type="GO" id="GO:0005737">
    <property type="term" value="C:cytoplasm"/>
    <property type="evidence" value="ECO:0007669"/>
    <property type="project" value="UniProtKB-SubCell"/>
</dbReference>
<dbReference type="InterPro" id="IPR036615">
    <property type="entry name" value="Mur_ligase_C_dom_sf"/>
</dbReference>
<dbReference type="InterPro" id="IPR000713">
    <property type="entry name" value="Mur_ligase_N"/>
</dbReference>
<organism evidence="18 19">
    <name type="scientific">Weissella muntiaci</name>
    <dbReference type="NCBI Taxonomy" id="2508881"/>
    <lineage>
        <taxon>Bacteria</taxon>
        <taxon>Bacillati</taxon>
        <taxon>Bacillota</taxon>
        <taxon>Bacilli</taxon>
        <taxon>Lactobacillales</taxon>
        <taxon>Lactobacillaceae</taxon>
        <taxon>Weissella</taxon>
    </lineage>
</organism>
<gene>
    <name evidence="14" type="primary">murC</name>
    <name evidence="18" type="ORF">ESZ50_00410</name>
</gene>
<dbReference type="Gene3D" id="3.90.190.20">
    <property type="entry name" value="Mur ligase, C-terminal domain"/>
    <property type="match status" value="1"/>
</dbReference>
<dbReference type="NCBIfam" id="TIGR01082">
    <property type="entry name" value="murC"/>
    <property type="match status" value="1"/>
</dbReference>
<dbReference type="Pfam" id="PF02875">
    <property type="entry name" value="Mur_ligase_C"/>
    <property type="match status" value="1"/>
</dbReference>
<evidence type="ECO:0000256" key="2">
    <source>
        <dbReference type="ARBA" id="ARBA00004752"/>
    </source>
</evidence>
<keyword evidence="19" id="KW-1185">Reference proteome</keyword>
<dbReference type="UniPathway" id="UPA00219"/>
<comment type="pathway">
    <text evidence="2 14">Cell wall biogenesis; peptidoglycan biosynthesis.</text>
</comment>
<evidence type="ECO:0000259" key="16">
    <source>
        <dbReference type="Pfam" id="PF02875"/>
    </source>
</evidence>
<dbReference type="HAMAP" id="MF_00046">
    <property type="entry name" value="MurC"/>
    <property type="match status" value="1"/>
</dbReference>
<keyword evidence="4 14" id="KW-0963">Cytoplasm</keyword>
<evidence type="ECO:0000256" key="6">
    <source>
        <dbReference type="ARBA" id="ARBA00022618"/>
    </source>
</evidence>
<feature type="domain" description="Mur ligase central" evidence="17">
    <location>
        <begin position="111"/>
        <end position="283"/>
    </location>
</feature>
<dbReference type="GO" id="GO:0009252">
    <property type="term" value="P:peptidoglycan biosynthetic process"/>
    <property type="evidence" value="ECO:0007669"/>
    <property type="project" value="UniProtKB-UniRule"/>
</dbReference>
<evidence type="ECO:0000256" key="12">
    <source>
        <dbReference type="ARBA" id="ARBA00023316"/>
    </source>
</evidence>
<comment type="catalytic activity">
    <reaction evidence="13 14">
        <text>UDP-N-acetyl-alpha-D-muramate + L-alanine + ATP = UDP-N-acetyl-alpha-D-muramoyl-L-alanine + ADP + phosphate + H(+)</text>
        <dbReference type="Rhea" id="RHEA:23372"/>
        <dbReference type="ChEBI" id="CHEBI:15378"/>
        <dbReference type="ChEBI" id="CHEBI:30616"/>
        <dbReference type="ChEBI" id="CHEBI:43474"/>
        <dbReference type="ChEBI" id="CHEBI:57972"/>
        <dbReference type="ChEBI" id="CHEBI:70757"/>
        <dbReference type="ChEBI" id="CHEBI:83898"/>
        <dbReference type="ChEBI" id="CHEBI:456216"/>
        <dbReference type="EC" id="6.3.2.8"/>
    </reaction>
</comment>
<evidence type="ECO:0000256" key="4">
    <source>
        <dbReference type="ARBA" id="ARBA00022490"/>
    </source>
</evidence>
<evidence type="ECO:0000259" key="15">
    <source>
        <dbReference type="Pfam" id="PF01225"/>
    </source>
</evidence>
<dbReference type="Gene3D" id="3.40.50.720">
    <property type="entry name" value="NAD(P)-binding Rossmann-like Domain"/>
    <property type="match status" value="1"/>
</dbReference>
<dbReference type="GO" id="GO:0071555">
    <property type="term" value="P:cell wall organization"/>
    <property type="evidence" value="ECO:0007669"/>
    <property type="project" value="UniProtKB-KW"/>
</dbReference>
<keyword evidence="8 14" id="KW-0067">ATP-binding</keyword>
<dbReference type="InterPro" id="IPR004101">
    <property type="entry name" value="Mur_ligase_C"/>
</dbReference>
<dbReference type="GO" id="GO:0008763">
    <property type="term" value="F:UDP-N-acetylmuramate-L-alanine ligase activity"/>
    <property type="evidence" value="ECO:0007669"/>
    <property type="project" value="UniProtKB-UniRule"/>
</dbReference>
<keyword evidence="5 14" id="KW-0436">Ligase</keyword>
<keyword evidence="6 14" id="KW-0132">Cell division</keyword>
<dbReference type="GO" id="GO:0005524">
    <property type="term" value="F:ATP binding"/>
    <property type="evidence" value="ECO:0007669"/>
    <property type="project" value="UniProtKB-UniRule"/>
</dbReference>